<evidence type="ECO:0000256" key="7">
    <source>
        <dbReference type="ARBA" id="ARBA00023136"/>
    </source>
</evidence>
<keyword evidence="3" id="KW-0645">Protease</keyword>
<evidence type="ECO:0000256" key="8">
    <source>
        <dbReference type="SAM" id="Phobius"/>
    </source>
</evidence>
<keyword evidence="6 8" id="KW-1133">Transmembrane helix</keyword>
<dbReference type="InterPro" id="IPR026392">
    <property type="entry name" value="Exo/Archaeosortase_dom"/>
</dbReference>
<evidence type="ECO:0000313" key="10">
    <source>
        <dbReference type="Proteomes" id="UP001297092"/>
    </source>
</evidence>
<feature type="transmembrane region" description="Helical" evidence="8">
    <location>
        <begin position="150"/>
        <end position="172"/>
    </location>
</feature>
<evidence type="ECO:0000256" key="4">
    <source>
        <dbReference type="ARBA" id="ARBA00022692"/>
    </source>
</evidence>
<evidence type="ECO:0000256" key="6">
    <source>
        <dbReference type="ARBA" id="ARBA00022989"/>
    </source>
</evidence>
<name>A0ABS5S278_9FLAO</name>
<dbReference type="Proteomes" id="UP001297092">
    <property type="component" value="Unassembled WGS sequence"/>
</dbReference>
<protein>
    <submittedName>
        <fullName evidence="9">Exosortase family protein XrtF</fullName>
    </submittedName>
</protein>
<feature type="transmembrane region" description="Helical" evidence="8">
    <location>
        <begin position="88"/>
        <end position="109"/>
    </location>
</feature>
<comment type="subcellular location">
    <subcellularLocation>
        <location evidence="1">Cell membrane</location>
        <topology evidence="1">Multi-pass membrane protein</topology>
    </subcellularLocation>
</comment>
<evidence type="ECO:0000256" key="3">
    <source>
        <dbReference type="ARBA" id="ARBA00022670"/>
    </source>
</evidence>
<evidence type="ECO:0000256" key="2">
    <source>
        <dbReference type="ARBA" id="ARBA00022475"/>
    </source>
</evidence>
<sequence length="182" mass="20761">MKELFRKYKTVVRFVLLFLGTYLVLSLLYGLYLKLSEGGEYFPDFITNLVARQTTSILSGLGYQSTLISEGPVPKLLINFNGRNIAEIIEGCNSVSIIILFISFVISFAEKFKKTFLFIFSGAVLIYIVNVLRIVILVIALYHYPEQENLLHSVVFPGIIYGMVFLLWMLWVKMLSPKPTKS</sequence>
<feature type="transmembrane region" description="Helical" evidence="8">
    <location>
        <begin position="116"/>
        <end position="144"/>
    </location>
</feature>
<proteinExistence type="predicted"/>
<evidence type="ECO:0000256" key="1">
    <source>
        <dbReference type="ARBA" id="ARBA00004651"/>
    </source>
</evidence>
<keyword evidence="2" id="KW-1003">Cell membrane</keyword>
<feature type="transmembrane region" description="Helical" evidence="8">
    <location>
        <begin position="12"/>
        <end position="32"/>
    </location>
</feature>
<dbReference type="RefSeq" id="WP_214112192.1">
    <property type="nucleotide sequence ID" value="NZ_JAHCTB010000002.1"/>
</dbReference>
<keyword evidence="7 8" id="KW-0472">Membrane</keyword>
<reference evidence="9 10" key="1">
    <citation type="submission" date="2021-05" db="EMBL/GenBank/DDBJ databases">
        <title>Aequorivita echinoideorum JCM 30378 genome.</title>
        <authorList>
            <person name="Zhang H."/>
            <person name="Li C."/>
        </authorList>
    </citation>
    <scope>NUCLEOTIDE SEQUENCE [LARGE SCALE GENOMIC DNA]</scope>
    <source>
        <strain evidence="9 10">JCM30378</strain>
    </source>
</reference>
<keyword evidence="5" id="KW-0378">Hydrolase</keyword>
<dbReference type="Pfam" id="PF09721">
    <property type="entry name" value="Exosortase_EpsH"/>
    <property type="match status" value="1"/>
</dbReference>
<evidence type="ECO:0000256" key="5">
    <source>
        <dbReference type="ARBA" id="ARBA00022801"/>
    </source>
</evidence>
<dbReference type="InterPro" id="IPR026323">
    <property type="entry name" value="Exosortase-related_prot_XrtF"/>
</dbReference>
<dbReference type="NCBIfam" id="TIGR04178">
    <property type="entry name" value="exo_archaeo"/>
    <property type="match status" value="1"/>
</dbReference>
<dbReference type="NCBIfam" id="TIGR04128">
    <property type="entry name" value="exoso_Fjoh_1448"/>
    <property type="match status" value="1"/>
</dbReference>
<organism evidence="9 10">
    <name type="scientific">Aequorivita echinoideorum</name>
    <dbReference type="NCBI Taxonomy" id="1549647"/>
    <lineage>
        <taxon>Bacteria</taxon>
        <taxon>Pseudomonadati</taxon>
        <taxon>Bacteroidota</taxon>
        <taxon>Flavobacteriia</taxon>
        <taxon>Flavobacteriales</taxon>
        <taxon>Flavobacteriaceae</taxon>
        <taxon>Aequorivita</taxon>
    </lineage>
</organism>
<evidence type="ECO:0000313" key="9">
    <source>
        <dbReference type="EMBL" id="MBT0607310.1"/>
    </source>
</evidence>
<comment type="caution">
    <text evidence="9">The sequence shown here is derived from an EMBL/GenBank/DDBJ whole genome shotgun (WGS) entry which is preliminary data.</text>
</comment>
<gene>
    <name evidence="9" type="primary">xrtF</name>
    <name evidence="9" type="ORF">KIV10_03865</name>
</gene>
<dbReference type="EMBL" id="JAHCTB010000002">
    <property type="protein sequence ID" value="MBT0607310.1"/>
    <property type="molecule type" value="Genomic_DNA"/>
</dbReference>
<keyword evidence="4 8" id="KW-0812">Transmembrane</keyword>
<keyword evidence="10" id="KW-1185">Reference proteome</keyword>
<dbReference type="InterPro" id="IPR019127">
    <property type="entry name" value="Exosortase"/>
</dbReference>
<accession>A0ABS5S278</accession>